<keyword evidence="4" id="KW-0121">Carboxypeptidase</keyword>
<comment type="similarity">
    <text evidence="3">Belongs to the peptidase S10 family.</text>
</comment>
<dbReference type="PANTHER" id="PTHR11802">
    <property type="entry name" value="SERINE PROTEASE FAMILY S10 SERINE CARBOXYPEPTIDASE"/>
    <property type="match status" value="1"/>
</dbReference>
<dbReference type="Pfam" id="PF00450">
    <property type="entry name" value="Peptidase_S10"/>
    <property type="match status" value="1"/>
</dbReference>
<evidence type="ECO:0000256" key="4">
    <source>
        <dbReference type="ARBA" id="ARBA00022645"/>
    </source>
</evidence>
<keyword evidence="8" id="KW-0732">Signal</keyword>
<feature type="compositionally biased region" description="Acidic residues" evidence="19">
    <location>
        <begin position="659"/>
        <end position="670"/>
    </location>
</feature>
<dbReference type="FunFam" id="3.40.50.1820:FF:000121">
    <property type="entry name" value="Carboxypeptidase D"/>
    <property type="match status" value="1"/>
</dbReference>
<evidence type="ECO:0000256" key="14">
    <source>
        <dbReference type="ARBA" id="ARBA00037042"/>
    </source>
</evidence>
<reference evidence="21" key="1">
    <citation type="submission" date="2016-04" db="EMBL/GenBank/DDBJ databases">
        <authorList>
            <person name="Evans L.H."/>
            <person name="Alamgir A."/>
            <person name="Owens N."/>
            <person name="Weber N.D."/>
            <person name="Virtaneva K."/>
            <person name="Barbian K."/>
            <person name="Babar A."/>
            <person name="Rosenke K."/>
        </authorList>
    </citation>
    <scope>NUCLEOTIDE SEQUENCE [LARGE SCALE GENOMIC DNA]</scope>
    <source>
        <strain evidence="21">CBS 101.48</strain>
    </source>
</reference>
<dbReference type="InParanoid" id="A0A168NWA7"/>
<keyword evidence="12 20" id="KW-0472">Membrane</keyword>
<organism evidence="21">
    <name type="scientific">Absidia glauca</name>
    <name type="common">Pin mould</name>
    <dbReference type="NCBI Taxonomy" id="4829"/>
    <lineage>
        <taxon>Eukaryota</taxon>
        <taxon>Fungi</taxon>
        <taxon>Fungi incertae sedis</taxon>
        <taxon>Mucoromycota</taxon>
        <taxon>Mucoromycotina</taxon>
        <taxon>Mucoromycetes</taxon>
        <taxon>Mucorales</taxon>
        <taxon>Cunninghamellaceae</taxon>
        <taxon>Absidia</taxon>
    </lineage>
</organism>
<protein>
    <recommendedName>
        <fullName evidence="17">Pheromone-processing carboxypeptidase KEX1</fullName>
        <ecNumber evidence="15">3.4.16.6</ecNumber>
    </recommendedName>
    <alternativeName>
        <fullName evidence="18">Carboxypeptidase D</fullName>
    </alternativeName>
    <alternativeName>
        <fullName evidence="16">Pheromone-processing carboxypeptidase kex1</fullName>
    </alternativeName>
</protein>
<feature type="compositionally biased region" description="Basic and acidic residues" evidence="19">
    <location>
        <begin position="552"/>
        <end position="578"/>
    </location>
</feature>
<dbReference type="InterPro" id="IPR033124">
    <property type="entry name" value="Ser_caboxypep_his_AS"/>
</dbReference>
<dbReference type="PANTHER" id="PTHR11802:SF190">
    <property type="entry name" value="PHEROMONE-PROCESSING CARBOXYPEPTIDASE KEX1"/>
    <property type="match status" value="1"/>
</dbReference>
<comment type="subcellular location">
    <subcellularLocation>
        <location evidence="2">Golgi apparatus</location>
        <location evidence="2">trans-Golgi network membrane</location>
        <topology evidence="2">Single-pass type I membrane protein</topology>
    </subcellularLocation>
</comment>
<evidence type="ECO:0000256" key="5">
    <source>
        <dbReference type="ARBA" id="ARBA00022670"/>
    </source>
</evidence>
<evidence type="ECO:0000256" key="13">
    <source>
        <dbReference type="ARBA" id="ARBA00023180"/>
    </source>
</evidence>
<dbReference type="GO" id="GO:0005794">
    <property type="term" value="C:Golgi apparatus"/>
    <property type="evidence" value="ECO:0007669"/>
    <property type="project" value="UniProtKB-SubCell"/>
</dbReference>
<evidence type="ECO:0000256" key="16">
    <source>
        <dbReference type="ARBA" id="ARBA00040403"/>
    </source>
</evidence>
<name>A0A168NWA7_ABSGL</name>
<evidence type="ECO:0000313" key="21">
    <source>
        <dbReference type="EMBL" id="SAM01327.1"/>
    </source>
</evidence>
<gene>
    <name evidence="21" type="primary">ABSGL_07068.1 scaffold 8717</name>
</gene>
<evidence type="ECO:0000256" key="17">
    <source>
        <dbReference type="ARBA" id="ARBA00040628"/>
    </source>
</evidence>
<evidence type="ECO:0000256" key="12">
    <source>
        <dbReference type="ARBA" id="ARBA00023136"/>
    </source>
</evidence>
<evidence type="ECO:0000256" key="6">
    <source>
        <dbReference type="ARBA" id="ARBA00022692"/>
    </source>
</evidence>
<dbReference type="InterPro" id="IPR001563">
    <property type="entry name" value="Peptidase_S10"/>
</dbReference>
<evidence type="ECO:0000256" key="20">
    <source>
        <dbReference type="SAM" id="Phobius"/>
    </source>
</evidence>
<sequence length="714" mass="80367">MGDIRQWSSRHRHCRRRYRRRYRRSGSNAERKIKDLWTLPIFGTTLLSMQVLAQQAEDYKVTSLPGVDIDQLPFDQYAGHIEVSPETYGNLFFWMLEQVQITQPKKLIIWLNGGPGCSSMDGLFLENGPYRVNPDLSLTVNPYGWQDHATVVFLDQPVGTGFSFADGDSLMHNMTQAAEEFTTFVDKLIEIFPHLQEQDLYLAGESFAGTYIPYFANRMLALNRKEPHKYNLKGVAIGNGWISPKHQYEAYYDFSLQHNILQGDYVEKAATSLNKCREKLSAEPRINVYECEAMTQEIVKSSAHMNGDDALCINAYDIRLKNETYPDCGATWPHELVDVRNYLRLSDLKTSIHSDKQALGWQECARPVSTALEDDPSPPADGLLPGLLEEIKVLLFSGEYDLICNHLGTEYMIGNMSWNGAKGFKDAEQQEWKIGEKSAGYYTEERNLSYVLIKDGSHMVPYDKPMETLDMINRFMGVGDNKVNGVESSVGAEDEDDDDDDDDDDDELATIPDPPVIENEELESPMDTPPVDNKPTEHKNDDDSVPVGTKPTENKDDGSAKDSKPTENKDDGSAEDSKPTGTKEAAAEEDGVLGRYAKNAGGYGGALVILVLFVAIGGCCYRYRTSHRRPWTSLWSQFKDKLAGSRAGGYQRPKFRLDDQDETNELDELVIDNQEERPATSPPPDTDDDDGFDDFADWDEEDTLTSVKKDGKDN</sequence>
<feature type="transmembrane region" description="Helical" evidence="20">
    <location>
        <begin position="600"/>
        <end position="621"/>
    </location>
</feature>
<keyword evidence="11" id="KW-0333">Golgi apparatus</keyword>
<evidence type="ECO:0000256" key="18">
    <source>
        <dbReference type="ARBA" id="ARBA00042717"/>
    </source>
</evidence>
<evidence type="ECO:0000256" key="11">
    <source>
        <dbReference type="ARBA" id="ARBA00023034"/>
    </source>
</evidence>
<comment type="catalytic activity">
    <reaction evidence="1">
        <text>Preferential release of a C-terminal arginine or lysine residue.</text>
        <dbReference type="EC" id="3.4.16.6"/>
    </reaction>
</comment>
<feature type="region of interest" description="Disordered" evidence="19">
    <location>
        <begin position="643"/>
        <end position="697"/>
    </location>
</feature>
<proteinExistence type="inferred from homology"/>
<keyword evidence="10 20" id="KW-1133">Transmembrane helix</keyword>
<keyword evidence="13" id="KW-0325">Glycoprotein</keyword>
<evidence type="ECO:0000256" key="15">
    <source>
        <dbReference type="ARBA" id="ARBA00038895"/>
    </source>
</evidence>
<comment type="function">
    <text evidence="14">Protease with a carboxypeptidase B-like function involved in the C-terminal processing of the lysine and arginine residues from protein precursors. Promotes cell fusion and is involved in the programmed cell death.</text>
</comment>
<dbReference type="STRING" id="4829.A0A168NWA7"/>
<feature type="compositionally biased region" description="Acidic residues" evidence="19">
    <location>
        <begin position="685"/>
        <end position="697"/>
    </location>
</feature>
<dbReference type="OMA" id="IPYFANR"/>
<keyword evidence="9" id="KW-0378">Hydrolase</keyword>
<dbReference type="GO" id="GO:0004185">
    <property type="term" value="F:serine-type carboxypeptidase activity"/>
    <property type="evidence" value="ECO:0007669"/>
    <property type="project" value="UniProtKB-EC"/>
</dbReference>
<keyword evidence="7" id="KW-0053">Apoptosis</keyword>
<evidence type="ECO:0000256" key="3">
    <source>
        <dbReference type="ARBA" id="ARBA00009431"/>
    </source>
</evidence>
<evidence type="ECO:0000256" key="19">
    <source>
        <dbReference type="SAM" id="MobiDB-lite"/>
    </source>
</evidence>
<dbReference type="AlphaFoldDB" id="A0A168NWA7"/>
<dbReference type="SUPFAM" id="SSF53474">
    <property type="entry name" value="alpha/beta-Hydrolases"/>
    <property type="match status" value="1"/>
</dbReference>
<evidence type="ECO:0000256" key="10">
    <source>
        <dbReference type="ARBA" id="ARBA00022989"/>
    </source>
</evidence>
<dbReference type="GO" id="GO:0006508">
    <property type="term" value="P:proteolysis"/>
    <property type="evidence" value="ECO:0007669"/>
    <property type="project" value="UniProtKB-KW"/>
</dbReference>
<dbReference type="Proteomes" id="UP000078561">
    <property type="component" value="Unassembled WGS sequence"/>
</dbReference>
<dbReference type="OrthoDB" id="443318at2759"/>
<dbReference type="GO" id="GO:0006915">
    <property type="term" value="P:apoptotic process"/>
    <property type="evidence" value="ECO:0007669"/>
    <property type="project" value="UniProtKB-KW"/>
</dbReference>
<accession>A0A168NWA7</accession>
<keyword evidence="5" id="KW-0645">Protease</keyword>
<dbReference type="EMBL" id="LT553527">
    <property type="protein sequence ID" value="SAM01327.1"/>
    <property type="molecule type" value="Genomic_DNA"/>
</dbReference>
<dbReference type="PROSITE" id="PS00560">
    <property type="entry name" value="CARBOXYPEPT_SER_HIS"/>
    <property type="match status" value="1"/>
</dbReference>
<dbReference type="FunCoup" id="A0A168NWA7">
    <property type="interactions" value="350"/>
</dbReference>
<feature type="region of interest" description="Disordered" evidence="19">
    <location>
        <begin position="483"/>
        <end position="586"/>
    </location>
</feature>
<evidence type="ECO:0000256" key="8">
    <source>
        <dbReference type="ARBA" id="ARBA00022729"/>
    </source>
</evidence>
<dbReference type="InterPro" id="IPR029058">
    <property type="entry name" value="AB_hydrolase_fold"/>
</dbReference>
<dbReference type="Gene3D" id="3.40.50.1820">
    <property type="entry name" value="alpha/beta hydrolase"/>
    <property type="match status" value="1"/>
</dbReference>
<evidence type="ECO:0000256" key="9">
    <source>
        <dbReference type="ARBA" id="ARBA00022801"/>
    </source>
</evidence>
<dbReference type="EC" id="3.4.16.6" evidence="15"/>
<feature type="compositionally biased region" description="Acidic residues" evidence="19">
    <location>
        <begin position="492"/>
        <end position="508"/>
    </location>
</feature>
<evidence type="ECO:0000256" key="1">
    <source>
        <dbReference type="ARBA" id="ARBA00001003"/>
    </source>
</evidence>
<evidence type="ECO:0000256" key="2">
    <source>
        <dbReference type="ARBA" id="ARBA00004393"/>
    </source>
</evidence>
<evidence type="ECO:0000313" key="22">
    <source>
        <dbReference type="Proteomes" id="UP000078561"/>
    </source>
</evidence>
<evidence type="ECO:0000256" key="7">
    <source>
        <dbReference type="ARBA" id="ARBA00022703"/>
    </source>
</evidence>
<keyword evidence="6 20" id="KW-0812">Transmembrane</keyword>
<keyword evidence="22" id="KW-1185">Reference proteome</keyword>
<dbReference type="PRINTS" id="PR00724">
    <property type="entry name" value="CRBOXYPTASEC"/>
</dbReference>